<dbReference type="Proteomes" id="UP001595814">
    <property type="component" value="Unassembled WGS sequence"/>
</dbReference>
<evidence type="ECO:0000313" key="1">
    <source>
        <dbReference type="EMBL" id="MFC4097779.1"/>
    </source>
</evidence>
<sequence length="123" mass="14063">MDKNKPNFSGFLLALIYSLGCYWGVPSWNTNASIFTDTPDKVYNFTKAEKQLSEAIEFPKLTQNSSVPFLLAHNDSFFTKGEGISIAKEVWYRALATHYFLISNNLVLRLSSFDIAFPFHHFL</sequence>
<organism evidence="1 2">
    <name type="scientific">Euzebyella saccharophila</name>
    <dbReference type="NCBI Taxonomy" id="679664"/>
    <lineage>
        <taxon>Bacteria</taxon>
        <taxon>Pseudomonadati</taxon>
        <taxon>Bacteroidota</taxon>
        <taxon>Flavobacteriia</taxon>
        <taxon>Flavobacteriales</taxon>
        <taxon>Flavobacteriaceae</taxon>
        <taxon>Euzebyella</taxon>
    </lineage>
</organism>
<evidence type="ECO:0000313" key="2">
    <source>
        <dbReference type="Proteomes" id="UP001595814"/>
    </source>
</evidence>
<protein>
    <submittedName>
        <fullName evidence="1">Uncharacterized protein</fullName>
    </submittedName>
</protein>
<reference evidence="2" key="1">
    <citation type="journal article" date="2019" name="Int. J. Syst. Evol. Microbiol.">
        <title>The Global Catalogue of Microorganisms (GCM) 10K type strain sequencing project: providing services to taxonomists for standard genome sequencing and annotation.</title>
        <authorList>
            <consortium name="The Broad Institute Genomics Platform"/>
            <consortium name="The Broad Institute Genome Sequencing Center for Infectious Disease"/>
            <person name="Wu L."/>
            <person name="Ma J."/>
        </authorList>
    </citation>
    <scope>NUCLEOTIDE SEQUENCE [LARGE SCALE GENOMIC DNA]</scope>
    <source>
        <strain evidence="2">CECT 7477</strain>
    </source>
</reference>
<gene>
    <name evidence="1" type="ORF">ACFOUT_17975</name>
</gene>
<name>A0ABV8JT06_9FLAO</name>
<keyword evidence="2" id="KW-1185">Reference proteome</keyword>
<dbReference type="EMBL" id="JBHSAW010000025">
    <property type="protein sequence ID" value="MFC4097779.1"/>
    <property type="molecule type" value="Genomic_DNA"/>
</dbReference>
<dbReference type="RefSeq" id="WP_192463051.1">
    <property type="nucleotide sequence ID" value="NZ_JACYFJ010000005.1"/>
</dbReference>
<accession>A0ABV8JT06</accession>
<comment type="caution">
    <text evidence="1">The sequence shown here is derived from an EMBL/GenBank/DDBJ whole genome shotgun (WGS) entry which is preliminary data.</text>
</comment>
<proteinExistence type="predicted"/>